<comment type="caution">
    <text evidence="5">The sequence shown here is derived from an EMBL/GenBank/DDBJ whole genome shotgun (WGS) entry which is preliminary data.</text>
</comment>
<dbReference type="InterPro" id="IPR003836">
    <property type="entry name" value="Glucokinase"/>
</dbReference>
<keyword evidence="1 3" id="KW-0808">Transferase</keyword>
<dbReference type="Gene3D" id="3.30.420.40">
    <property type="match status" value="1"/>
</dbReference>
<dbReference type="Gene3D" id="3.40.367.20">
    <property type="match status" value="1"/>
</dbReference>
<dbReference type="RefSeq" id="WP_110524249.1">
    <property type="nucleotide sequence ID" value="NZ_QKOE01000006.1"/>
</dbReference>
<comment type="catalytic activity">
    <reaction evidence="3">
        <text>D-glucose + ATP = D-glucose 6-phosphate + ADP + H(+)</text>
        <dbReference type="Rhea" id="RHEA:17825"/>
        <dbReference type="ChEBI" id="CHEBI:4167"/>
        <dbReference type="ChEBI" id="CHEBI:15378"/>
        <dbReference type="ChEBI" id="CHEBI:30616"/>
        <dbReference type="ChEBI" id="CHEBI:61548"/>
        <dbReference type="ChEBI" id="CHEBI:456216"/>
        <dbReference type="EC" id="2.7.1.2"/>
    </reaction>
</comment>
<comment type="similarity">
    <text evidence="3 4">Belongs to the bacterial glucokinase family.</text>
</comment>
<dbReference type="OrthoDB" id="257751at2"/>
<dbReference type="HAMAP" id="MF_00524">
    <property type="entry name" value="Glucokinase"/>
    <property type="match status" value="1"/>
</dbReference>
<comment type="subcellular location">
    <subcellularLocation>
        <location evidence="3">Cytoplasm</location>
    </subcellularLocation>
</comment>
<dbReference type="CDD" id="cd24008">
    <property type="entry name" value="ASKHA_NBD_GLK"/>
    <property type="match status" value="1"/>
</dbReference>
<organism evidence="5 6">
    <name type="scientific">Parazoarcus communis SWub3 = DSM 12120</name>
    <dbReference type="NCBI Taxonomy" id="1121029"/>
    <lineage>
        <taxon>Bacteria</taxon>
        <taxon>Pseudomonadati</taxon>
        <taxon>Pseudomonadota</taxon>
        <taxon>Betaproteobacteria</taxon>
        <taxon>Rhodocyclales</taxon>
        <taxon>Zoogloeaceae</taxon>
        <taxon>Parazoarcus</taxon>
    </lineage>
</organism>
<dbReference type="EC" id="2.7.1.2" evidence="3"/>
<feature type="binding site" evidence="3">
    <location>
        <begin position="26"/>
        <end position="31"/>
    </location>
    <ligand>
        <name>ATP</name>
        <dbReference type="ChEBI" id="CHEBI:30616"/>
    </ligand>
</feature>
<evidence type="ECO:0000256" key="4">
    <source>
        <dbReference type="RuleBase" id="RU004046"/>
    </source>
</evidence>
<dbReference type="InterPro" id="IPR050201">
    <property type="entry name" value="Bacterial_glucokinase"/>
</dbReference>
<keyword evidence="3" id="KW-0067">ATP-binding</keyword>
<evidence type="ECO:0000313" key="5">
    <source>
        <dbReference type="EMBL" id="PZA16489.1"/>
    </source>
</evidence>
<evidence type="ECO:0000256" key="1">
    <source>
        <dbReference type="ARBA" id="ARBA00022679"/>
    </source>
</evidence>
<evidence type="ECO:0000256" key="2">
    <source>
        <dbReference type="ARBA" id="ARBA00022777"/>
    </source>
</evidence>
<dbReference type="SUPFAM" id="SSF53067">
    <property type="entry name" value="Actin-like ATPase domain"/>
    <property type="match status" value="1"/>
</dbReference>
<dbReference type="EMBL" id="QKOE01000006">
    <property type="protein sequence ID" value="PZA16489.1"/>
    <property type="molecule type" value="Genomic_DNA"/>
</dbReference>
<sequence>MPTIPPPTLPLPPSVPPANAYPQLVGDIGGTNARFALIRAPGGTPEAIAAYPCARFPGLDAAIGHYLDQTGAPRPRWGALGIANPVDGDAVRMTNHAWAFSIAQLREALDFDHLRVVNDFAALAMALPALPPSNLQQIGGGKPEPGRAIGLVGAGTGLGVSGLIPCGTDHAVIEGEGGHVTLAASNAEEAALLALLARTHPHVSAERVVSGPGLISLYQALGTLRGEYSDAITATEISHLGLNGTSALCRAALEHFCAFLGTVAADLALTLGARGGIYIGGGIVPQLGGFFAQSPFRARFERKGRFSAYLAAIPTYVINAPYPALTGAARILARDLAAGR</sequence>
<dbReference type="Proteomes" id="UP000248259">
    <property type="component" value="Unassembled WGS sequence"/>
</dbReference>
<protein>
    <recommendedName>
        <fullName evidence="3">Glucokinase</fullName>
        <ecNumber evidence="3">2.7.1.2</ecNumber>
    </recommendedName>
    <alternativeName>
        <fullName evidence="3">Glucose kinase</fullName>
    </alternativeName>
</protein>
<dbReference type="Pfam" id="PF02685">
    <property type="entry name" value="Glucokinase"/>
    <property type="match status" value="1"/>
</dbReference>
<dbReference type="InterPro" id="IPR043129">
    <property type="entry name" value="ATPase_NBD"/>
</dbReference>
<dbReference type="PANTHER" id="PTHR47690:SF1">
    <property type="entry name" value="GLUCOKINASE"/>
    <property type="match status" value="1"/>
</dbReference>
<dbReference type="GO" id="GO:0005524">
    <property type="term" value="F:ATP binding"/>
    <property type="evidence" value="ECO:0007669"/>
    <property type="project" value="UniProtKB-UniRule"/>
</dbReference>
<evidence type="ECO:0000313" key="6">
    <source>
        <dbReference type="Proteomes" id="UP000248259"/>
    </source>
</evidence>
<keyword evidence="3" id="KW-0963">Cytoplasm</keyword>
<dbReference type="NCBIfam" id="TIGR00749">
    <property type="entry name" value="glk"/>
    <property type="match status" value="1"/>
</dbReference>
<accession>A0A323UVA1</accession>
<name>A0A323UVA1_9RHOO</name>
<dbReference type="NCBIfam" id="NF001416">
    <property type="entry name" value="PRK00292.1-3"/>
    <property type="match status" value="1"/>
</dbReference>
<dbReference type="PANTHER" id="PTHR47690">
    <property type="entry name" value="GLUCOKINASE"/>
    <property type="match status" value="1"/>
</dbReference>
<dbReference type="GO" id="GO:0005536">
    <property type="term" value="F:D-glucose binding"/>
    <property type="evidence" value="ECO:0007669"/>
    <property type="project" value="InterPro"/>
</dbReference>
<keyword evidence="2 3" id="KW-0418">Kinase</keyword>
<keyword evidence="3" id="KW-0547">Nucleotide-binding</keyword>
<dbReference type="AlphaFoldDB" id="A0A323UVA1"/>
<keyword evidence="6" id="KW-1185">Reference proteome</keyword>
<proteinExistence type="inferred from homology"/>
<reference evidence="5 6" key="1">
    <citation type="submission" date="2018-06" db="EMBL/GenBank/DDBJ databases">
        <title>Azoarcus communis strain SWub3 genome.</title>
        <authorList>
            <person name="Zorraquino Salvo V."/>
            <person name="Toubiana D."/>
            <person name="Blumwald E."/>
        </authorList>
    </citation>
    <scope>NUCLEOTIDE SEQUENCE [LARGE SCALE GENOMIC DNA]</scope>
    <source>
        <strain evidence="5 6">SWub3</strain>
    </source>
</reference>
<evidence type="ECO:0000256" key="3">
    <source>
        <dbReference type="HAMAP-Rule" id="MF_00524"/>
    </source>
</evidence>
<dbReference type="GO" id="GO:0006096">
    <property type="term" value="P:glycolytic process"/>
    <property type="evidence" value="ECO:0007669"/>
    <property type="project" value="UniProtKB-UniRule"/>
</dbReference>
<dbReference type="GO" id="GO:0005829">
    <property type="term" value="C:cytosol"/>
    <property type="evidence" value="ECO:0007669"/>
    <property type="project" value="TreeGrafter"/>
</dbReference>
<keyword evidence="3" id="KW-0324">Glycolysis</keyword>
<gene>
    <name evidence="3" type="primary">glk</name>
    <name evidence="5" type="ORF">DNK49_10155</name>
</gene>
<dbReference type="GO" id="GO:0004340">
    <property type="term" value="F:glucokinase activity"/>
    <property type="evidence" value="ECO:0007669"/>
    <property type="project" value="UniProtKB-UniRule"/>
</dbReference>